<reference evidence="2" key="1">
    <citation type="journal article" date="2020" name="Nature">
        <title>Giant virus diversity and host interactions through global metagenomics.</title>
        <authorList>
            <person name="Schulz F."/>
            <person name="Roux S."/>
            <person name="Paez-Espino D."/>
            <person name="Jungbluth S."/>
            <person name="Walsh D.A."/>
            <person name="Denef V.J."/>
            <person name="McMahon K.D."/>
            <person name="Konstantinidis K.T."/>
            <person name="Eloe-Fadrosh E.A."/>
            <person name="Kyrpides N.C."/>
            <person name="Woyke T."/>
        </authorList>
    </citation>
    <scope>NUCLEOTIDE SEQUENCE</scope>
    <source>
        <strain evidence="2">GVMAG-S-3300013006-138</strain>
    </source>
</reference>
<organism evidence="2">
    <name type="scientific">viral metagenome</name>
    <dbReference type="NCBI Taxonomy" id="1070528"/>
    <lineage>
        <taxon>unclassified sequences</taxon>
        <taxon>metagenomes</taxon>
        <taxon>organismal metagenomes</taxon>
    </lineage>
</organism>
<accession>A0A6C0KPB9</accession>
<evidence type="ECO:0000313" key="2">
    <source>
        <dbReference type="EMBL" id="QHU18188.1"/>
    </source>
</evidence>
<sequence length="322" mass="37758">MSSLEVQTERFIADVPNNYYTQIKNSQLLVLWNCYYVSEYVNYIGGLCVEILKKNNIDINILIGAQVEGFVHLNDNYKTLYIDVHLEHTLIQKGKKDHESQYLVGKALDENGDPYYTYVHNHMRYTFQNIIIHYSIPNIHNIETSRYFDELAKKSIYIAASLYKECWNVKEGRDISILTTFLIDIPRRLELIDCIKKQGLPHKNVTDTYKKEDLAEVYKKTKIMINVHQTDIHKTFEELRVISALQCGVIVISENSALNYLIPYNHLIIWSSYENIVDKMKEVLENYDNYHEKIFGNNNAAILNELHDMNFKTLEEKILSCI</sequence>
<dbReference type="EMBL" id="MN740925">
    <property type="protein sequence ID" value="QHU18188.1"/>
    <property type="molecule type" value="Genomic_DNA"/>
</dbReference>
<proteinExistence type="predicted"/>
<feature type="domain" description="Spore protein YkvP/CgeB glycosyl transferase-like" evidence="1">
    <location>
        <begin position="209"/>
        <end position="288"/>
    </location>
</feature>
<evidence type="ECO:0000259" key="1">
    <source>
        <dbReference type="Pfam" id="PF13524"/>
    </source>
</evidence>
<dbReference type="Gene3D" id="3.40.50.2000">
    <property type="entry name" value="Glycogen Phosphorylase B"/>
    <property type="match status" value="1"/>
</dbReference>
<dbReference type="AlphaFoldDB" id="A0A6C0KPB9"/>
<name>A0A6C0KPB9_9ZZZZ</name>
<protein>
    <recommendedName>
        <fullName evidence="1">Spore protein YkvP/CgeB glycosyl transferase-like domain-containing protein</fullName>
    </recommendedName>
</protein>
<dbReference type="Pfam" id="PF13524">
    <property type="entry name" value="Glyco_trans_1_2"/>
    <property type="match status" value="1"/>
</dbReference>
<dbReference type="InterPro" id="IPR055259">
    <property type="entry name" value="YkvP/CgeB_Glyco_trans-like"/>
</dbReference>